<dbReference type="GO" id="GO:0016787">
    <property type="term" value="F:hydrolase activity"/>
    <property type="evidence" value="ECO:0007669"/>
    <property type="project" value="UniProtKB-KW"/>
</dbReference>
<evidence type="ECO:0000313" key="4">
    <source>
        <dbReference type="Proteomes" id="UP000236884"/>
    </source>
</evidence>
<organism evidence="3 4">
    <name type="scientific">Variibacter gotjawalensis</name>
    <dbReference type="NCBI Taxonomy" id="1333996"/>
    <lineage>
        <taxon>Bacteria</taxon>
        <taxon>Pseudomonadati</taxon>
        <taxon>Pseudomonadota</taxon>
        <taxon>Alphaproteobacteria</taxon>
        <taxon>Hyphomicrobiales</taxon>
        <taxon>Nitrobacteraceae</taxon>
        <taxon>Variibacter</taxon>
    </lineage>
</organism>
<dbReference type="GO" id="GO:0050313">
    <property type="term" value="F:sulfur dioxygenase activity"/>
    <property type="evidence" value="ECO:0007669"/>
    <property type="project" value="InterPro"/>
</dbReference>
<dbReference type="OrthoDB" id="9784009at2"/>
<dbReference type="GO" id="GO:0070813">
    <property type="term" value="P:hydrogen sulfide metabolic process"/>
    <property type="evidence" value="ECO:0007669"/>
    <property type="project" value="TreeGrafter"/>
</dbReference>
<dbReference type="EMBL" id="AP014946">
    <property type="protein sequence ID" value="BAT61577.1"/>
    <property type="molecule type" value="Genomic_DNA"/>
</dbReference>
<gene>
    <name evidence="3" type="ORF">GJW-30_1_04136</name>
</gene>
<dbReference type="PANTHER" id="PTHR43084">
    <property type="entry name" value="PERSULFIDE DIOXYGENASE ETHE1"/>
    <property type="match status" value="1"/>
</dbReference>
<evidence type="ECO:0000256" key="1">
    <source>
        <dbReference type="ARBA" id="ARBA00022723"/>
    </source>
</evidence>
<dbReference type="InterPro" id="IPR001279">
    <property type="entry name" value="Metallo-B-lactamas"/>
</dbReference>
<dbReference type="Gene3D" id="3.60.15.10">
    <property type="entry name" value="Ribonuclease Z/Hydroxyacylglutathione hydrolase-like"/>
    <property type="match status" value="1"/>
</dbReference>
<dbReference type="KEGG" id="vgo:GJW-30_1_04136"/>
<dbReference type="EC" id="3.-.-.-" evidence="3"/>
<protein>
    <submittedName>
        <fullName evidence="3">Putative metallo-hydrolase</fullName>
        <ecNumber evidence="3">3.-.-.-</ecNumber>
    </submittedName>
</protein>
<dbReference type="InterPro" id="IPR051682">
    <property type="entry name" value="Mito_Persulfide_Diox"/>
</dbReference>
<dbReference type="PANTHER" id="PTHR43084:SF1">
    <property type="entry name" value="PERSULFIDE DIOXYGENASE ETHE1, MITOCHONDRIAL"/>
    <property type="match status" value="1"/>
</dbReference>
<dbReference type="Proteomes" id="UP000236884">
    <property type="component" value="Chromosome"/>
</dbReference>
<dbReference type="InterPro" id="IPR036866">
    <property type="entry name" value="RibonucZ/Hydroxyglut_hydro"/>
</dbReference>
<proteinExistence type="predicted"/>
<dbReference type="AlphaFoldDB" id="A0A0S3Q052"/>
<name>A0A0S3Q052_9BRAD</name>
<dbReference type="Pfam" id="PF00753">
    <property type="entry name" value="Lactamase_B"/>
    <property type="match status" value="1"/>
</dbReference>
<keyword evidence="1" id="KW-0479">Metal-binding</keyword>
<sequence>MQATAMNPLVESFFDSETSTVSHIVHTGAGSDAAIVDSVLDFDPKSGRTSRESADRLVDFIAREKLTVVWHLETHVHADHLSAAPYLKNKLGGKIGIGAGIVEVQETFGKVFNFGLDVSGTGAEFDELFADGATFRIGPLEGRVLHVPGHTPADVAYVIGDAAFIGDTLFAPDLGTARADFPGGDAHTLYRSARRILTLPGETRLFLCHDYPPEGRDVVMHTTVAEQCAKNKHLADGIGEDTFVEMREARDKTLALPTLMLPSVQVNMRAGQLPPKEENGVAYIKIPLDLM</sequence>
<evidence type="ECO:0000313" key="3">
    <source>
        <dbReference type="EMBL" id="BAT61577.1"/>
    </source>
</evidence>
<keyword evidence="3" id="KW-0378">Hydrolase</keyword>
<evidence type="ECO:0000259" key="2">
    <source>
        <dbReference type="SMART" id="SM00849"/>
    </source>
</evidence>
<feature type="domain" description="Metallo-beta-lactamase" evidence="2">
    <location>
        <begin position="19"/>
        <end position="209"/>
    </location>
</feature>
<dbReference type="GO" id="GO:0046872">
    <property type="term" value="F:metal ion binding"/>
    <property type="evidence" value="ECO:0007669"/>
    <property type="project" value="UniProtKB-KW"/>
</dbReference>
<accession>A0A0S3Q052</accession>
<dbReference type="GO" id="GO:0006749">
    <property type="term" value="P:glutathione metabolic process"/>
    <property type="evidence" value="ECO:0007669"/>
    <property type="project" value="InterPro"/>
</dbReference>
<dbReference type="SMART" id="SM00849">
    <property type="entry name" value="Lactamase_B"/>
    <property type="match status" value="1"/>
</dbReference>
<keyword evidence="4" id="KW-1185">Reference proteome</keyword>
<dbReference type="SUPFAM" id="SSF56281">
    <property type="entry name" value="Metallo-hydrolase/oxidoreductase"/>
    <property type="match status" value="1"/>
</dbReference>
<dbReference type="CDD" id="cd07724">
    <property type="entry name" value="POD-like_MBL-fold"/>
    <property type="match status" value="1"/>
</dbReference>
<reference evidence="3 4" key="1">
    <citation type="submission" date="2015-08" db="EMBL/GenBank/DDBJ databases">
        <title>Investigation of the bacterial diversity of lava forest soil.</title>
        <authorList>
            <person name="Lee J.S."/>
        </authorList>
    </citation>
    <scope>NUCLEOTIDE SEQUENCE [LARGE SCALE GENOMIC DNA]</scope>
    <source>
        <strain evidence="3 4">GJW-30</strain>
    </source>
</reference>
<dbReference type="InterPro" id="IPR044528">
    <property type="entry name" value="POD-like_MBL-fold"/>
</dbReference>